<organism evidence="8 9">
    <name type="scientific">Bradyrhizobium betae</name>
    <dbReference type="NCBI Taxonomy" id="244734"/>
    <lineage>
        <taxon>Bacteria</taxon>
        <taxon>Pseudomonadati</taxon>
        <taxon>Pseudomonadota</taxon>
        <taxon>Alphaproteobacteria</taxon>
        <taxon>Hyphomicrobiales</taxon>
        <taxon>Nitrobacteraceae</taxon>
        <taxon>Bradyrhizobium</taxon>
    </lineage>
</organism>
<evidence type="ECO:0000256" key="4">
    <source>
        <dbReference type="ARBA" id="ARBA00022989"/>
    </source>
</evidence>
<keyword evidence="5 6" id="KW-0472">Membrane</keyword>
<dbReference type="SUPFAM" id="SSF103481">
    <property type="entry name" value="Multidrug resistance efflux transporter EmrE"/>
    <property type="match status" value="2"/>
</dbReference>
<accession>A0A5P6PBC3</accession>
<dbReference type="OrthoDB" id="199131at2"/>
<evidence type="ECO:0000256" key="5">
    <source>
        <dbReference type="ARBA" id="ARBA00023136"/>
    </source>
</evidence>
<name>A0A5P6PBC3_9BRAD</name>
<dbReference type="KEGG" id="bbet:F8237_26685"/>
<evidence type="ECO:0000313" key="9">
    <source>
        <dbReference type="Proteomes" id="UP000325641"/>
    </source>
</evidence>
<evidence type="ECO:0000259" key="7">
    <source>
        <dbReference type="Pfam" id="PF00892"/>
    </source>
</evidence>
<feature type="transmembrane region" description="Helical" evidence="6">
    <location>
        <begin position="173"/>
        <end position="194"/>
    </location>
</feature>
<feature type="domain" description="EamA" evidence="7">
    <location>
        <begin position="2"/>
        <end position="132"/>
    </location>
</feature>
<dbReference type="PANTHER" id="PTHR32322">
    <property type="entry name" value="INNER MEMBRANE TRANSPORTER"/>
    <property type="match status" value="1"/>
</dbReference>
<protein>
    <submittedName>
        <fullName evidence="8">DMT family transporter</fullName>
    </submittedName>
</protein>
<proteinExistence type="inferred from homology"/>
<feature type="transmembrane region" description="Helical" evidence="6">
    <location>
        <begin position="87"/>
        <end position="107"/>
    </location>
</feature>
<feature type="transmembrane region" description="Helical" evidence="6">
    <location>
        <begin position="147"/>
        <end position="166"/>
    </location>
</feature>
<evidence type="ECO:0000256" key="3">
    <source>
        <dbReference type="ARBA" id="ARBA00022692"/>
    </source>
</evidence>
<feature type="transmembrane region" description="Helical" evidence="6">
    <location>
        <begin position="63"/>
        <end position="81"/>
    </location>
</feature>
<dbReference type="RefSeq" id="WP_151649212.1">
    <property type="nucleotide sequence ID" value="NZ_CP044543.1"/>
</dbReference>
<comment type="subcellular location">
    <subcellularLocation>
        <location evidence="1">Membrane</location>
        <topology evidence="1">Multi-pass membrane protein</topology>
    </subcellularLocation>
</comment>
<reference evidence="9" key="1">
    <citation type="submission" date="2019-10" db="EMBL/GenBank/DDBJ databases">
        <title>Complete Genome Sequence of Bradyrhizobium betae type strain PL7HG1T.</title>
        <authorList>
            <person name="Bromfield E.S.P."/>
            <person name="Cloutier S."/>
        </authorList>
    </citation>
    <scope>NUCLEOTIDE SEQUENCE [LARGE SCALE GENOMIC DNA]</scope>
    <source>
        <strain evidence="9">PL7HG1</strain>
    </source>
</reference>
<dbReference type="GO" id="GO:0016020">
    <property type="term" value="C:membrane"/>
    <property type="evidence" value="ECO:0007669"/>
    <property type="project" value="UniProtKB-SubCell"/>
</dbReference>
<dbReference type="PANTHER" id="PTHR32322:SF2">
    <property type="entry name" value="EAMA DOMAIN-CONTAINING PROTEIN"/>
    <property type="match status" value="1"/>
</dbReference>
<dbReference type="EMBL" id="CP044543">
    <property type="protein sequence ID" value="QFI75669.1"/>
    <property type="molecule type" value="Genomic_DNA"/>
</dbReference>
<feature type="transmembrane region" description="Helical" evidence="6">
    <location>
        <begin position="206"/>
        <end position="230"/>
    </location>
</feature>
<dbReference type="AlphaFoldDB" id="A0A5P6PBC3"/>
<dbReference type="InterPro" id="IPR000620">
    <property type="entry name" value="EamA_dom"/>
</dbReference>
<gene>
    <name evidence="8" type="ORF">F8237_26685</name>
</gene>
<dbReference type="Proteomes" id="UP000325641">
    <property type="component" value="Chromosome"/>
</dbReference>
<feature type="transmembrane region" description="Helical" evidence="6">
    <location>
        <begin position="242"/>
        <end position="260"/>
    </location>
</feature>
<comment type="similarity">
    <text evidence="2">Belongs to the EamA transporter family.</text>
</comment>
<keyword evidence="4 6" id="KW-1133">Transmembrane helix</keyword>
<feature type="transmembrane region" description="Helical" evidence="6">
    <location>
        <begin position="266"/>
        <end position="284"/>
    </location>
</feature>
<keyword evidence="3 6" id="KW-0812">Transmembrane</keyword>
<evidence type="ECO:0000313" key="8">
    <source>
        <dbReference type="EMBL" id="QFI75669.1"/>
    </source>
</evidence>
<dbReference type="InterPro" id="IPR037185">
    <property type="entry name" value="EmrE-like"/>
</dbReference>
<feature type="transmembrane region" description="Helical" evidence="6">
    <location>
        <begin position="33"/>
        <end position="51"/>
    </location>
</feature>
<dbReference type="Pfam" id="PF00892">
    <property type="entry name" value="EamA"/>
    <property type="match status" value="2"/>
</dbReference>
<dbReference type="InterPro" id="IPR050638">
    <property type="entry name" value="AA-Vitamin_Transporters"/>
</dbReference>
<sequence length="296" mass="30950">MRGIIWMLLLALMWGLSIPITKYGLQSAPPLTLTAMRFAVAVVLLFLCTIGKPALSFRALPRAVALGVLGIGVGQVSQAFGIQGTSASVGTIISATIPIFVVVFAALRLGQRVSGRQKLGLLAAFLGIGLVALGRDQPAGAVASSDLAGAFWMLLSAVTIAFYYVWSVELTREYGTVTIAAWSTLFGFLALLPWCAWEMSHTEVHLTIGVISAAVYLGVAVSVVGLFLWLHILKTVSAPVAASVQYLQPVFGIAAAAAMFGDSLGLLFGVGVVLILAGLALAVASKRKAEEAVPHE</sequence>
<feature type="domain" description="EamA" evidence="7">
    <location>
        <begin position="148"/>
        <end position="283"/>
    </location>
</feature>
<evidence type="ECO:0000256" key="2">
    <source>
        <dbReference type="ARBA" id="ARBA00007362"/>
    </source>
</evidence>
<evidence type="ECO:0000256" key="6">
    <source>
        <dbReference type="SAM" id="Phobius"/>
    </source>
</evidence>
<evidence type="ECO:0000256" key="1">
    <source>
        <dbReference type="ARBA" id="ARBA00004141"/>
    </source>
</evidence>
<feature type="transmembrane region" description="Helical" evidence="6">
    <location>
        <begin position="119"/>
        <end position="135"/>
    </location>
</feature>